<protein>
    <submittedName>
        <fullName evidence="2">Helix-turn-helix transcriptional regulator</fullName>
    </submittedName>
</protein>
<evidence type="ECO:0000313" key="3">
    <source>
        <dbReference type="Proteomes" id="UP000325755"/>
    </source>
</evidence>
<keyword evidence="3" id="KW-1185">Reference proteome</keyword>
<dbReference type="InParanoid" id="A0A5Q0BGP5"/>
<dbReference type="InterPro" id="IPR001387">
    <property type="entry name" value="Cro/C1-type_HTH"/>
</dbReference>
<accession>A0A5Q0BGP5</accession>
<dbReference type="Proteomes" id="UP000325755">
    <property type="component" value="Chromosome"/>
</dbReference>
<dbReference type="OrthoDB" id="9090778at2"/>
<dbReference type="CDD" id="cd00093">
    <property type="entry name" value="HTH_XRE"/>
    <property type="match status" value="1"/>
</dbReference>
<dbReference type="GO" id="GO:0003677">
    <property type="term" value="F:DNA binding"/>
    <property type="evidence" value="ECO:0007669"/>
    <property type="project" value="InterPro"/>
</dbReference>
<dbReference type="KEGG" id="mmob:F6R98_10430"/>
<feature type="domain" description="HTH cro/C1-type" evidence="1">
    <location>
        <begin position="57"/>
        <end position="114"/>
    </location>
</feature>
<proteinExistence type="predicted"/>
<dbReference type="PROSITE" id="PS50943">
    <property type="entry name" value="HTH_CROC1"/>
    <property type="match status" value="1"/>
</dbReference>
<dbReference type="Pfam" id="PF13560">
    <property type="entry name" value="HTH_31"/>
    <property type="match status" value="1"/>
</dbReference>
<sequence length="243" mass="27648">MNDTAIPEASGPVNQGTITGVINRNHKKPQLRKAVSYHGATIKEERRELVRTFGERMRAARELCNLTQSEAARRLGYGNSSKLAKIENSSDTNSIPFLLIRRAAKVYEVSADYLLGAADDWETDARMTQERATSAWLMDAWENTRRRDLETLRKLHDKFSNMERCIVAMVAAGHDAEQAILRFSELNPTFEDEMRGGAKLITAIGDISDITRYAEEVMRRFRIECIATKQTDMFNSSWQQNLN</sequence>
<dbReference type="SMART" id="SM00530">
    <property type="entry name" value="HTH_XRE"/>
    <property type="match status" value="1"/>
</dbReference>
<dbReference type="SUPFAM" id="SSF47413">
    <property type="entry name" value="lambda repressor-like DNA-binding domains"/>
    <property type="match status" value="1"/>
</dbReference>
<reference evidence="2 3" key="1">
    <citation type="submission" date="2019-09" db="EMBL/GenBank/DDBJ databases">
        <title>Ecophysiology of the spiral-shaped methanotroph Methylospira mobilis as revealed by the complete genome sequence.</title>
        <authorList>
            <person name="Oshkin I.Y."/>
            <person name="Dedysh S.N."/>
            <person name="Miroshnikov K."/>
            <person name="Danilova O.V."/>
            <person name="Hakobyan A."/>
            <person name="Liesack W."/>
        </authorList>
    </citation>
    <scope>NUCLEOTIDE SEQUENCE [LARGE SCALE GENOMIC DNA]</scope>
    <source>
        <strain evidence="2 3">Shm1</strain>
    </source>
</reference>
<organism evidence="2 3">
    <name type="scientific">Candidatus Methylospira mobilis</name>
    <dbReference type="NCBI Taxonomy" id="1808979"/>
    <lineage>
        <taxon>Bacteria</taxon>
        <taxon>Pseudomonadati</taxon>
        <taxon>Pseudomonadota</taxon>
        <taxon>Gammaproteobacteria</taxon>
        <taxon>Methylococcales</taxon>
        <taxon>Methylococcaceae</taxon>
        <taxon>Candidatus Methylospira</taxon>
    </lineage>
</organism>
<dbReference type="Gene3D" id="1.10.260.40">
    <property type="entry name" value="lambda repressor-like DNA-binding domains"/>
    <property type="match status" value="1"/>
</dbReference>
<dbReference type="InterPro" id="IPR010982">
    <property type="entry name" value="Lambda_DNA-bd_dom_sf"/>
</dbReference>
<dbReference type="EMBL" id="CP044205">
    <property type="protein sequence ID" value="QFY42980.1"/>
    <property type="molecule type" value="Genomic_DNA"/>
</dbReference>
<gene>
    <name evidence="2" type="ORF">F6R98_10430</name>
</gene>
<dbReference type="RefSeq" id="WP_153248968.1">
    <property type="nucleotide sequence ID" value="NZ_CP044205.1"/>
</dbReference>
<dbReference type="AlphaFoldDB" id="A0A5Q0BGP5"/>
<name>A0A5Q0BGP5_9GAMM</name>
<evidence type="ECO:0000313" key="2">
    <source>
        <dbReference type="EMBL" id="QFY42980.1"/>
    </source>
</evidence>
<evidence type="ECO:0000259" key="1">
    <source>
        <dbReference type="PROSITE" id="PS50943"/>
    </source>
</evidence>